<reference evidence="3" key="1">
    <citation type="submission" date="2012-06" db="EMBL/GenBank/DDBJ databases">
        <title>Short 5' UTR of Entamoeba genes.</title>
        <authorList>
            <person name="Hiranuka K."/>
            <person name="Kumagai M."/>
            <person name="Wakaguri H."/>
            <person name="Suzuki Y."/>
            <person name="Sugano S."/>
            <person name="Watanabe J."/>
            <person name="Makioka A."/>
        </authorList>
    </citation>
    <scope>NUCLEOTIDE SEQUENCE</scope>
    <source>
        <strain evidence="3">IP1</strain>
    </source>
</reference>
<dbReference type="CDD" id="cd00161">
    <property type="entry name" value="beta-trefoil_Ricin-like"/>
    <property type="match status" value="1"/>
</dbReference>
<evidence type="ECO:0000259" key="2">
    <source>
        <dbReference type="Pfam" id="PF14200"/>
    </source>
</evidence>
<dbReference type="EMBL" id="AK421974">
    <property type="protein sequence ID" value="BAN40484.1"/>
    <property type="molecule type" value="mRNA"/>
</dbReference>
<evidence type="ECO:0000256" key="1">
    <source>
        <dbReference type="SAM" id="MobiDB-lite"/>
    </source>
</evidence>
<dbReference type="EMBL" id="AK422046">
    <property type="protein sequence ID" value="BAN40552.1"/>
    <property type="molecule type" value="mRNA"/>
</dbReference>
<proteinExistence type="evidence at transcript level"/>
<dbReference type="EMBL" id="AK423601">
    <property type="protein sequence ID" value="BAN42004.1"/>
    <property type="molecule type" value="mRNA"/>
</dbReference>
<dbReference type="EMBL" id="AK423626">
    <property type="protein sequence ID" value="BAN42029.1"/>
    <property type="molecule type" value="mRNA"/>
</dbReference>
<dbReference type="AlphaFoldDB" id="S0B2W7"/>
<feature type="domain" description="Ricin B lectin" evidence="2">
    <location>
        <begin position="136"/>
        <end position="229"/>
    </location>
</feature>
<dbReference type="VEuPathDB" id="AmoebaDB:EIN_371160"/>
<dbReference type="EMBL" id="AK423373">
    <property type="protein sequence ID" value="BAN41790.1"/>
    <property type="molecule type" value="mRNA"/>
</dbReference>
<dbReference type="EMBL" id="AK422608">
    <property type="protein sequence ID" value="BAN41074.1"/>
    <property type="molecule type" value="mRNA"/>
</dbReference>
<evidence type="ECO:0000313" key="3">
    <source>
        <dbReference type="EMBL" id="BAN40861.1"/>
    </source>
</evidence>
<dbReference type="InterPro" id="IPR035992">
    <property type="entry name" value="Ricin_B-like_lectins"/>
</dbReference>
<sequence>MFSRHSRLEYEQRLSNSINLLSSIRTFPECQYMCKIVMDQFRIMQQLQVECKFLPEICVIMTREMELFEPKLATAERECQILFEMEKDKDYIAEGILSREGYTLSPSHCEGLCIDIPRGSTSDNVKVCLWNRHSATNQLFQFIPYRNQAHPSCFLIQNLNSGKYLGVQKGKTKAGSFIMQTNDDVSLADNHWTLQPTGNGKFCIQSAHSELTLDVYEGGKKPGSELCLWHNKKQLNQQFSLQRSPDEMASTKARRNIAEKSF</sequence>
<dbReference type="Gene3D" id="2.80.10.50">
    <property type="match status" value="1"/>
</dbReference>
<dbReference type="EMBL" id="AK422030">
    <property type="protein sequence ID" value="BAN40537.1"/>
    <property type="molecule type" value="mRNA"/>
</dbReference>
<name>S0B2W7_ENTIV</name>
<dbReference type="EMBL" id="AK422378">
    <property type="protein sequence ID" value="BAN40861.1"/>
    <property type="molecule type" value="mRNA"/>
</dbReference>
<accession>S0B2W7</accession>
<organism evidence="3">
    <name type="scientific">Entamoeba invadens</name>
    <dbReference type="NCBI Taxonomy" id="33085"/>
    <lineage>
        <taxon>Eukaryota</taxon>
        <taxon>Amoebozoa</taxon>
        <taxon>Evosea</taxon>
        <taxon>Archamoebae</taxon>
        <taxon>Mastigamoebida</taxon>
        <taxon>Entamoebidae</taxon>
        <taxon>Entamoeba</taxon>
    </lineage>
</organism>
<dbReference type="PROSITE" id="PS50231">
    <property type="entry name" value="RICIN_B_LECTIN"/>
    <property type="match status" value="1"/>
</dbReference>
<dbReference type="SUPFAM" id="SSF50370">
    <property type="entry name" value="Ricin B-like lectins"/>
    <property type="match status" value="1"/>
</dbReference>
<protein>
    <recommendedName>
        <fullName evidence="2">Ricin B lectin domain-containing protein</fullName>
    </recommendedName>
</protein>
<dbReference type="InterPro" id="IPR000772">
    <property type="entry name" value="Ricin_B_lectin"/>
</dbReference>
<dbReference type="EMBL" id="AK422863">
    <property type="protein sequence ID" value="BAN41311.1"/>
    <property type="molecule type" value="mRNA"/>
</dbReference>
<dbReference type="Pfam" id="PF14200">
    <property type="entry name" value="RicinB_lectin_2"/>
    <property type="match status" value="1"/>
</dbReference>
<feature type="region of interest" description="Disordered" evidence="1">
    <location>
        <begin position="242"/>
        <end position="262"/>
    </location>
</feature>